<reference evidence="9" key="1">
    <citation type="submission" date="2020-01" db="EMBL/GenBank/DDBJ databases">
        <authorList>
            <person name="Mishra B."/>
        </authorList>
    </citation>
    <scope>NUCLEOTIDE SEQUENCE [LARGE SCALE GENOMIC DNA]</scope>
</reference>
<organism evidence="9 10">
    <name type="scientific">Microthlaspi erraticum</name>
    <dbReference type="NCBI Taxonomy" id="1685480"/>
    <lineage>
        <taxon>Eukaryota</taxon>
        <taxon>Viridiplantae</taxon>
        <taxon>Streptophyta</taxon>
        <taxon>Embryophyta</taxon>
        <taxon>Tracheophyta</taxon>
        <taxon>Spermatophyta</taxon>
        <taxon>Magnoliopsida</taxon>
        <taxon>eudicotyledons</taxon>
        <taxon>Gunneridae</taxon>
        <taxon>Pentapetalae</taxon>
        <taxon>rosids</taxon>
        <taxon>malvids</taxon>
        <taxon>Brassicales</taxon>
        <taxon>Brassicaceae</taxon>
        <taxon>Coluteocarpeae</taxon>
        <taxon>Microthlaspi</taxon>
    </lineage>
</organism>
<keyword evidence="1" id="KW-0808">Transferase</keyword>
<dbReference type="GO" id="GO:0004519">
    <property type="term" value="F:endonuclease activity"/>
    <property type="evidence" value="ECO:0007669"/>
    <property type="project" value="UniProtKB-KW"/>
</dbReference>
<evidence type="ECO:0000313" key="10">
    <source>
        <dbReference type="Proteomes" id="UP000467841"/>
    </source>
</evidence>
<keyword evidence="3" id="KW-0540">Nuclease</keyword>
<evidence type="ECO:0008006" key="11">
    <source>
        <dbReference type="Google" id="ProtNLM"/>
    </source>
</evidence>
<dbReference type="FunFam" id="3.30.70.270:FF:000020">
    <property type="entry name" value="Transposon Tf2-6 polyprotein-like Protein"/>
    <property type="match status" value="1"/>
</dbReference>
<dbReference type="PROSITE" id="PS50878">
    <property type="entry name" value="RT_POL"/>
    <property type="match status" value="1"/>
</dbReference>
<evidence type="ECO:0000256" key="4">
    <source>
        <dbReference type="ARBA" id="ARBA00022759"/>
    </source>
</evidence>
<dbReference type="InterPro" id="IPR050951">
    <property type="entry name" value="Retrovirus_Pol_polyprotein"/>
</dbReference>
<feature type="domain" description="Integrase catalytic" evidence="8">
    <location>
        <begin position="393"/>
        <end position="578"/>
    </location>
</feature>
<dbReference type="PROSITE" id="PS50994">
    <property type="entry name" value="INTEGRASE"/>
    <property type="match status" value="1"/>
</dbReference>
<keyword evidence="6" id="KW-0695">RNA-directed DNA polymerase</keyword>
<feature type="domain" description="Reverse transcriptase" evidence="7">
    <location>
        <begin position="1"/>
        <end position="82"/>
    </location>
</feature>
<keyword evidence="4" id="KW-0255">Endonuclease</keyword>
<dbReference type="InterPro" id="IPR043128">
    <property type="entry name" value="Rev_trsase/Diguanyl_cyclase"/>
</dbReference>
<keyword evidence="2" id="KW-0548">Nucleotidyltransferase</keyword>
<dbReference type="Pfam" id="PF24626">
    <property type="entry name" value="SH3_Tf2-1"/>
    <property type="match status" value="1"/>
</dbReference>
<dbReference type="EMBL" id="CACVBM020000610">
    <property type="protein sequence ID" value="CAA7021428.1"/>
    <property type="molecule type" value="Genomic_DNA"/>
</dbReference>
<dbReference type="InterPro" id="IPR036397">
    <property type="entry name" value="RNaseH_sf"/>
</dbReference>
<dbReference type="CDD" id="cd01647">
    <property type="entry name" value="RT_LTR"/>
    <property type="match status" value="1"/>
</dbReference>
<dbReference type="InterPro" id="IPR056924">
    <property type="entry name" value="SH3_Tf2-1"/>
</dbReference>
<evidence type="ECO:0000256" key="6">
    <source>
        <dbReference type="ARBA" id="ARBA00022918"/>
    </source>
</evidence>
<gene>
    <name evidence="9" type="ORF">MERR_LOCUS8663</name>
</gene>
<dbReference type="PANTHER" id="PTHR37984">
    <property type="entry name" value="PROTEIN CBG26694"/>
    <property type="match status" value="1"/>
</dbReference>
<evidence type="ECO:0000259" key="7">
    <source>
        <dbReference type="PROSITE" id="PS50878"/>
    </source>
</evidence>
<dbReference type="SUPFAM" id="SSF56672">
    <property type="entry name" value="DNA/RNA polymerases"/>
    <property type="match status" value="1"/>
</dbReference>
<name>A0A6D2I3I6_9BRAS</name>
<dbReference type="Pfam" id="PF00078">
    <property type="entry name" value="RVT_1"/>
    <property type="match status" value="1"/>
</dbReference>
<dbReference type="AlphaFoldDB" id="A0A6D2I3I6"/>
<dbReference type="OrthoDB" id="1738613at2759"/>
<protein>
    <recommendedName>
        <fullName evidence="11">Integrase catalytic domain-containing protein</fullName>
    </recommendedName>
</protein>
<dbReference type="InterPro" id="IPR000477">
    <property type="entry name" value="RT_dom"/>
</dbReference>
<dbReference type="GO" id="GO:0016787">
    <property type="term" value="F:hydrolase activity"/>
    <property type="evidence" value="ECO:0007669"/>
    <property type="project" value="UniProtKB-KW"/>
</dbReference>
<dbReference type="InterPro" id="IPR043502">
    <property type="entry name" value="DNA/RNA_pol_sf"/>
</dbReference>
<dbReference type="SUPFAM" id="SSF53098">
    <property type="entry name" value="Ribonuclease H-like"/>
    <property type="match status" value="1"/>
</dbReference>
<dbReference type="GO" id="GO:0003964">
    <property type="term" value="F:RNA-directed DNA polymerase activity"/>
    <property type="evidence" value="ECO:0007669"/>
    <property type="project" value="UniProtKB-KW"/>
</dbReference>
<keyword evidence="5" id="KW-0378">Hydrolase</keyword>
<accession>A0A6D2I3I6</accession>
<proteinExistence type="predicted"/>
<dbReference type="Pfam" id="PF17917">
    <property type="entry name" value="RT_RNaseH"/>
    <property type="match status" value="1"/>
</dbReference>
<dbReference type="InterPro" id="IPR001584">
    <property type="entry name" value="Integrase_cat-core"/>
</dbReference>
<dbReference type="PANTHER" id="PTHR37984:SF5">
    <property type="entry name" value="PROTEIN NYNRIN-LIKE"/>
    <property type="match status" value="1"/>
</dbReference>
<dbReference type="Gene3D" id="3.30.420.10">
    <property type="entry name" value="Ribonuclease H-like superfamily/Ribonuclease H"/>
    <property type="match status" value="1"/>
</dbReference>
<evidence type="ECO:0000256" key="3">
    <source>
        <dbReference type="ARBA" id="ARBA00022722"/>
    </source>
</evidence>
<dbReference type="Gene3D" id="3.30.70.270">
    <property type="match status" value="2"/>
</dbReference>
<dbReference type="GO" id="GO:0015074">
    <property type="term" value="P:DNA integration"/>
    <property type="evidence" value="ECO:0007669"/>
    <property type="project" value="InterPro"/>
</dbReference>
<evidence type="ECO:0000259" key="8">
    <source>
        <dbReference type="PROSITE" id="PS50994"/>
    </source>
</evidence>
<comment type="caution">
    <text evidence="9">The sequence shown here is derived from an EMBL/GenBank/DDBJ whole genome shotgun (WGS) entry which is preliminary data.</text>
</comment>
<evidence type="ECO:0000256" key="1">
    <source>
        <dbReference type="ARBA" id="ARBA00022679"/>
    </source>
</evidence>
<sequence length="732" mass="83391">MPFGLTNAPAAFMRLMNDVFREYLDVFVIIFIDDILVYSRSQEEHATHLRLVLEKLREQKLFAKLSKCSFWQREMGFLGHIVSAEGVSVDPAKIEAIRDWPRPSSATEIRSFLGLAGYYRRFVKGFATMAQPMTKLTGKDVPFVWSAECEESFSQLKEMLTTTPVLALPEPGKPYMVYTDASGIGLGCVLMQEGRVIAYASRQWQGSERNRPTHDLELGAVIFALKIWRSYLLGETVQVFTDHKSLQHIFTQPMMNARQTRWVEFLADYQVSINYHPGKANLVADALSRRRYDSAVERDVESLVGEISTLRLCAISQEPLGLEAVDQADLLSRIRVAQQSDQSLLDATRVTGSEYEVSANGTILVRGRVCVPKDVELRHQILGEAHASKFSIHPGRPRCTMTSRGRASGSGWSFAEFTHSRVEVGQDYDGFRGWTTCFEDFRCYWVIVDRLTKSAHFLAIKKTDGAAVLARKFVREIVRLHGVPASIVSDRDPRFTSEFWRAFQAEMGTKVHLSTAYHPQTDGQSERTIQTLEDLLRMCVLDWGGHWADHLSLVEFAYNNSFQASIGMAPFEALYGRPCRTPLCWTQVGERSMYGATYVQETTEKIHSREQAESAFYGSVSSSGRVGPLAYRLELPEIMKAFHKVFHVSMLRKCLHPTEELVARIPEDLQPDLTVPAVPVRILERREKVLRNKRIPLLRILWDCSGSTEETWEPEAKMKLKFRKWFDKQVEE</sequence>
<dbReference type="InterPro" id="IPR012337">
    <property type="entry name" value="RNaseH-like_sf"/>
</dbReference>
<keyword evidence="10" id="KW-1185">Reference proteome</keyword>
<dbReference type="InterPro" id="IPR041373">
    <property type="entry name" value="RT_RNaseH"/>
</dbReference>
<evidence type="ECO:0000256" key="5">
    <source>
        <dbReference type="ARBA" id="ARBA00022801"/>
    </source>
</evidence>
<evidence type="ECO:0000313" key="9">
    <source>
        <dbReference type="EMBL" id="CAA7021428.1"/>
    </source>
</evidence>
<dbReference type="GO" id="GO:0003676">
    <property type="term" value="F:nucleic acid binding"/>
    <property type="evidence" value="ECO:0007669"/>
    <property type="project" value="InterPro"/>
</dbReference>
<evidence type="ECO:0000256" key="2">
    <source>
        <dbReference type="ARBA" id="ARBA00022695"/>
    </source>
</evidence>
<dbReference type="FunFam" id="3.30.70.270:FF:000003">
    <property type="entry name" value="Transposon Ty3-G Gag-Pol polyprotein"/>
    <property type="match status" value="1"/>
</dbReference>
<dbReference type="CDD" id="cd09274">
    <property type="entry name" value="RNase_HI_RT_Ty3"/>
    <property type="match status" value="1"/>
</dbReference>
<dbReference type="Proteomes" id="UP000467841">
    <property type="component" value="Unassembled WGS sequence"/>
</dbReference>